<dbReference type="EMBL" id="MJUW02000031">
    <property type="protein sequence ID" value="OQD46478.1"/>
    <property type="molecule type" value="Genomic_DNA"/>
</dbReference>
<feature type="domain" description="IrrE N-terminal-like" evidence="1">
    <location>
        <begin position="21"/>
        <end position="89"/>
    </location>
</feature>
<name>A0A1V6M256_9BACT</name>
<comment type="caution">
    <text evidence="2">The sequence shown here is derived from an EMBL/GenBank/DDBJ whole genome shotgun (WGS) entry which is preliminary data.</text>
</comment>
<evidence type="ECO:0000259" key="1">
    <source>
        <dbReference type="Pfam" id="PF06114"/>
    </source>
</evidence>
<sequence>MVENNTHRPLNSDEFRGFVLTGNYARYIFIHGKDFTAAKMFALAHELAHIWLGKSTAPDLRFIRSSEDITEKFYNHVSVEFLAPQRLLQKMGTNQR</sequence>
<evidence type="ECO:0000313" key="3">
    <source>
        <dbReference type="Proteomes" id="UP000242219"/>
    </source>
</evidence>
<keyword evidence="3" id="KW-1185">Reference proteome</keyword>
<accession>A0A1V6M256</accession>
<reference evidence="2 3" key="1">
    <citation type="journal article" date="2016" name="Genome Announc.">
        <title>Draft Genome Sequence of the Anaerobic Ammonium-Oxidizing Bacterium 'Candidatus Brocadia sp. 40'.</title>
        <authorList>
            <person name="Ali M."/>
            <person name="Haroon M.F."/>
            <person name="Narita Y."/>
            <person name="Zhang L."/>
            <person name="Rangel Shaw D."/>
            <person name="Okabe S."/>
            <person name="Saikaly P.E."/>
        </authorList>
    </citation>
    <scope>NUCLEOTIDE SEQUENCE [LARGE SCALE GENOMIC DNA]</scope>
    <source>
        <strain evidence="2 3">40</strain>
    </source>
</reference>
<dbReference type="Gene3D" id="1.10.10.2910">
    <property type="match status" value="1"/>
</dbReference>
<dbReference type="AlphaFoldDB" id="A0A1V6M256"/>
<gene>
    <name evidence="2" type="ORF">BIY37_02915</name>
</gene>
<evidence type="ECO:0000313" key="2">
    <source>
        <dbReference type="EMBL" id="OQD46478.1"/>
    </source>
</evidence>
<organism evidence="2 3">
    <name type="scientific">Candidatus Brocadia sapporoensis</name>
    <dbReference type="NCBI Taxonomy" id="392547"/>
    <lineage>
        <taxon>Bacteria</taxon>
        <taxon>Pseudomonadati</taxon>
        <taxon>Planctomycetota</taxon>
        <taxon>Candidatus Brocadiia</taxon>
        <taxon>Candidatus Brocadiales</taxon>
        <taxon>Candidatus Brocadiaceae</taxon>
        <taxon>Candidatus Brocadia</taxon>
    </lineage>
</organism>
<dbReference type="InterPro" id="IPR052345">
    <property type="entry name" value="Rad_response_metalloprotease"/>
</dbReference>
<proteinExistence type="predicted"/>
<dbReference type="Pfam" id="PF06114">
    <property type="entry name" value="Peptidase_M78"/>
    <property type="match status" value="1"/>
</dbReference>
<dbReference type="Proteomes" id="UP000242219">
    <property type="component" value="Unassembled WGS sequence"/>
</dbReference>
<protein>
    <recommendedName>
        <fullName evidence="1">IrrE N-terminal-like domain-containing protein</fullName>
    </recommendedName>
</protein>
<dbReference type="PANTHER" id="PTHR43236">
    <property type="entry name" value="ANTITOXIN HIGA1"/>
    <property type="match status" value="1"/>
</dbReference>
<dbReference type="InterPro" id="IPR010359">
    <property type="entry name" value="IrrE_HExxH"/>
</dbReference>
<dbReference type="PANTHER" id="PTHR43236:SF2">
    <property type="entry name" value="BLL0069 PROTEIN"/>
    <property type="match status" value="1"/>
</dbReference>